<proteinExistence type="predicted"/>
<dbReference type="EMBL" id="CAAHDB010000010">
    <property type="protein sequence ID" value="VGM20516.1"/>
    <property type="molecule type" value="Genomic_DNA"/>
</dbReference>
<reference evidence="1" key="1">
    <citation type="submission" date="2019-03" db="EMBL/GenBank/DDBJ databases">
        <authorList>
            <consortium name="Pathogen Informatics"/>
        </authorList>
    </citation>
    <scope>NUCLEOTIDE SEQUENCE</scope>
    <source>
        <strain evidence="1">5012STDY7626459</strain>
    </source>
</reference>
<protein>
    <submittedName>
        <fullName evidence="1">Uncharacterized protein</fullName>
    </submittedName>
</protein>
<accession>A0A486T3I9</accession>
<name>A0A486T3I9_KLEPN</name>
<dbReference type="AlphaFoldDB" id="A0A486T3I9"/>
<organism evidence="1">
    <name type="scientific">Klebsiella pneumoniae</name>
    <dbReference type="NCBI Taxonomy" id="573"/>
    <lineage>
        <taxon>Bacteria</taxon>
        <taxon>Pseudomonadati</taxon>
        <taxon>Pseudomonadota</taxon>
        <taxon>Gammaproteobacteria</taxon>
        <taxon>Enterobacterales</taxon>
        <taxon>Enterobacteriaceae</taxon>
        <taxon>Klebsiella/Raoultella group</taxon>
        <taxon>Klebsiella</taxon>
        <taxon>Klebsiella pneumoniae complex</taxon>
    </lineage>
</organism>
<evidence type="ECO:0000313" key="1">
    <source>
        <dbReference type="EMBL" id="VGM20516.1"/>
    </source>
</evidence>
<sequence length="81" mass="9634">MFHNPYPFIIHLKDFIYQRGIETEVFLHRKCERCFLCKPIGTNRSDKHVLEAKRQVSLDNRFRMPDKIFSNCSNRCNATSA</sequence>
<gene>
    <name evidence="1" type="ORF">SAMEA4873655_03353</name>
</gene>